<feature type="signal peptide" evidence="2">
    <location>
        <begin position="1"/>
        <end position="28"/>
    </location>
</feature>
<organism evidence="4 5">
    <name type="scientific">Streptococcus mutans SM6</name>
    <dbReference type="NCBI Taxonomy" id="857119"/>
    <lineage>
        <taxon>Bacteria</taxon>
        <taxon>Bacillati</taxon>
        <taxon>Bacillota</taxon>
        <taxon>Bacilli</taxon>
        <taxon>Lactobacillales</taxon>
        <taxon>Streptococcaceae</taxon>
        <taxon>Streptococcus</taxon>
    </lineage>
</organism>
<evidence type="ECO:0000259" key="3">
    <source>
        <dbReference type="Pfam" id="PF01464"/>
    </source>
</evidence>
<reference evidence="4 5" key="1">
    <citation type="journal article" date="2013" name="Mol. Biol. Evol.">
        <title>Evolutionary and population genomics of the cavity causing bacteria Streptococcus mutans.</title>
        <authorList>
            <person name="Cornejo O.E."/>
            <person name="Lefebure T."/>
            <person name="Pavinski Bitar P.D."/>
            <person name="Lang P."/>
            <person name="Richards V.P."/>
            <person name="Eilertson K."/>
            <person name="Do T."/>
            <person name="Beighton D."/>
            <person name="Zeng L."/>
            <person name="Ahn S.J."/>
            <person name="Burne R.A."/>
            <person name="Siepel A."/>
            <person name="Bustamante C.D."/>
            <person name="Stanhope M.J."/>
        </authorList>
    </citation>
    <scope>NUCLEOTIDE SEQUENCE [LARGE SCALE GENOMIC DNA]</scope>
    <source>
        <strain evidence="4 5">SM6</strain>
    </source>
</reference>
<dbReference type="InterPro" id="IPR008258">
    <property type="entry name" value="Transglycosylase_SLT_dom_1"/>
</dbReference>
<evidence type="ECO:0000313" key="5">
    <source>
        <dbReference type="Proteomes" id="UP000011676"/>
    </source>
</evidence>
<keyword evidence="2" id="KW-0732">Signal</keyword>
<evidence type="ECO:0000256" key="2">
    <source>
        <dbReference type="SAM" id="SignalP"/>
    </source>
</evidence>
<dbReference type="RefSeq" id="WP_002264235.1">
    <property type="nucleotide sequence ID" value="NZ_AHSR01000002.1"/>
</dbReference>
<dbReference type="Pfam" id="PF01464">
    <property type="entry name" value="SLT"/>
    <property type="match status" value="1"/>
</dbReference>
<dbReference type="Gene3D" id="1.10.530.10">
    <property type="match status" value="1"/>
</dbReference>
<dbReference type="Proteomes" id="UP000011676">
    <property type="component" value="Unassembled WGS sequence"/>
</dbReference>
<feature type="region of interest" description="Disordered" evidence="1">
    <location>
        <begin position="53"/>
        <end position="88"/>
    </location>
</feature>
<feature type="compositionally biased region" description="Polar residues" evidence="1">
    <location>
        <begin position="53"/>
        <end position="63"/>
    </location>
</feature>
<comment type="caution">
    <text evidence="4">The sequence shown here is derived from an EMBL/GenBank/DDBJ whole genome shotgun (WGS) entry which is preliminary data.</text>
</comment>
<dbReference type="AlphaFoldDB" id="A0A829BXW8"/>
<gene>
    <name evidence="4" type="ORF">SMU82_00345</name>
</gene>
<name>A0A829BXW8_STRMG</name>
<sequence length="201" mass="20998">MYSRVKKSKFRKMLKSQFWVLPFFVGFASLFTGESVNTEAHIKKSESVLAHTAQAQEVSQDQQTTSAELTSAPSEAASSEAITEVAATEPTDNVNYNTAYASQAAQVANVNHNGNLANGNTAGATGSEAAAQMAAATGVSQSTWEYIIARESNGQVTAANGSGASGLFQTMPGWGSTATVQDQVNSAINAYKAQGLSAWGM</sequence>
<evidence type="ECO:0000256" key="1">
    <source>
        <dbReference type="SAM" id="MobiDB-lite"/>
    </source>
</evidence>
<dbReference type="InterPro" id="IPR023346">
    <property type="entry name" value="Lysozyme-like_dom_sf"/>
</dbReference>
<dbReference type="EMBL" id="AHSR01000002">
    <property type="protein sequence ID" value="EMC25727.1"/>
    <property type="molecule type" value="Genomic_DNA"/>
</dbReference>
<evidence type="ECO:0000313" key="4">
    <source>
        <dbReference type="EMBL" id="EMC25727.1"/>
    </source>
</evidence>
<dbReference type="SUPFAM" id="SSF53955">
    <property type="entry name" value="Lysozyme-like"/>
    <property type="match status" value="1"/>
</dbReference>
<protein>
    <recommendedName>
        <fullName evidence="3">Transglycosylase SLT domain-containing protein</fullName>
    </recommendedName>
</protein>
<feature type="chain" id="PRO_5038722456" description="Transglycosylase SLT domain-containing protein" evidence="2">
    <location>
        <begin position="29"/>
        <end position="201"/>
    </location>
</feature>
<feature type="domain" description="Transglycosylase SLT" evidence="3">
    <location>
        <begin position="132"/>
        <end position="173"/>
    </location>
</feature>
<feature type="compositionally biased region" description="Low complexity" evidence="1">
    <location>
        <begin position="64"/>
        <end position="88"/>
    </location>
</feature>
<proteinExistence type="predicted"/>
<accession>A0A829BXW8</accession>